<keyword evidence="6 10" id="KW-0653">Protein transport</keyword>
<evidence type="ECO:0000256" key="3">
    <source>
        <dbReference type="ARBA" id="ARBA00022490"/>
    </source>
</evidence>
<dbReference type="InterPro" id="IPR016460">
    <property type="entry name" value="COPB1"/>
</dbReference>
<dbReference type="PANTHER" id="PTHR10635:SF0">
    <property type="entry name" value="COATOMER SUBUNIT BETA"/>
    <property type="match status" value="1"/>
</dbReference>
<keyword evidence="4" id="KW-0677">Repeat</keyword>
<dbReference type="Proteomes" id="UP001470230">
    <property type="component" value="Unassembled WGS sequence"/>
</dbReference>
<accession>A0ABR2IXM7</accession>
<evidence type="ECO:0000313" key="15">
    <source>
        <dbReference type="Proteomes" id="UP001470230"/>
    </source>
</evidence>
<comment type="subunit">
    <text evidence="10">Oligomeric complex that consists of at least the alpha, beta, beta', gamma, delta, epsilon and zeta subunits.</text>
</comment>
<dbReference type="SUPFAM" id="SSF48371">
    <property type="entry name" value="ARM repeat"/>
    <property type="match status" value="1"/>
</dbReference>
<evidence type="ECO:0000256" key="4">
    <source>
        <dbReference type="ARBA" id="ARBA00022737"/>
    </source>
</evidence>
<evidence type="ECO:0000259" key="12">
    <source>
        <dbReference type="Pfam" id="PF07718"/>
    </source>
</evidence>
<dbReference type="Pfam" id="PF01602">
    <property type="entry name" value="Adaptin_N"/>
    <property type="match status" value="1"/>
</dbReference>
<keyword evidence="3 10" id="KW-0963">Cytoplasm</keyword>
<evidence type="ECO:0000313" key="14">
    <source>
        <dbReference type="EMBL" id="KAK8870364.1"/>
    </source>
</evidence>
<comment type="function">
    <text evidence="10">The coatomer is a cytosolic protein complex that binds to dilysine motifs and reversibly associates with Golgi non-clathrin-coated vesicles, which further mediate biosynthetic protein transport from the ER, via the Golgi up to the trans Golgi network. Coatomer complex is required for budding from Golgi membranes, and is essential for the retrograde Golgi-to-ER transport of dilysine-tagged proteins.</text>
</comment>
<keyword evidence="9 10" id="KW-0968">Cytoplasmic vesicle</keyword>
<dbReference type="PIRSF" id="PIRSF005727">
    <property type="entry name" value="Coatomer_beta_subunit"/>
    <property type="match status" value="1"/>
</dbReference>
<keyword evidence="15" id="KW-1185">Reference proteome</keyword>
<evidence type="ECO:0000256" key="5">
    <source>
        <dbReference type="ARBA" id="ARBA00022892"/>
    </source>
</evidence>
<dbReference type="InterPro" id="IPR002553">
    <property type="entry name" value="Clathrin/coatomer_adapt-like_N"/>
</dbReference>
<evidence type="ECO:0000259" key="11">
    <source>
        <dbReference type="Pfam" id="PF01602"/>
    </source>
</evidence>
<evidence type="ECO:0000259" key="13">
    <source>
        <dbReference type="Pfam" id="PF14806"/>
    </source>
</evidence>
<comment type="caution">
    <text evidence="14">The sequence shown here is derived from an EMBL/GenBank/DDBJ whole genome shotgun (WGS) entry which is preliminary data.</text>
</comment>
<feature type="domain" description="Clathrin/coatomer adaptor adaptin-like N-terminal" evidence="11">
    <location>
        <begin position="26"/>
        <end position="469"/>
    </location>
</feature>
<keyword evidence="5 10" id="KW-0931">ER-Golgi transport</keyword>
<dbReference type="InterPro" id="IPR029446">
    <property type="entry name" value="COPB1_appendage_platform_dom"/>
</dbReference>
<evidence type="ECO:0000256" key="10">
    <source>
        <dbReference type="PIRNR" id="PIRNR005727"/>
    </source>
</evidence>
<sequence length="876" mass="97433">MDDESAPFLCPPKDTSSPKWDEIEAALSNMSDQDTQIQALKQLIQYQVSGESPPESVLMKTIQYTATSSNHTIKKLLFLYYEVVNTRDRKGNLKNEFWLICDALRNDLIHPNEYLRSAALRLVSKFQEPELIGPLVSTISQSLTHHSAYVRRHAVVAIGRINQRWPNLAPDAPQDIAELLRVENDGACRRVAFLVLCDISRDLAAEFLDEVVDQSLLNLSQSMQLTATALIKSLCSDKRKASYLPALLELLGSPSPGVQLASALTLLDLTSSMTASRAGLTTLVNIMLTVPNSSLKLSIADQIERLIPTHTLVAQSFAVELLSSLKAKPIRAKILGIVQKLITSDNAVNISSTLISNLQSANELRSNENEKNDAISFIRLILSTLKIIAASQPLSIKTIYDGINSFVADSDPQISYDSIEIIRDIAHAMPDLRNTITIHLENILQSIRTSRVLRMSLYLISLYTNNDDSVNIICDDFTEDESQTGNTDTTTVVLKDGTYVQRTDVDATDDFPSLASILNKEPFLAASLSISLARICCRLPNSNRSRAIEFIKSVIVKTKVNTELNRIGFALMALDHPDNDQIRDVLLKASEETFDEFVSKQISSISVKPASSSVQTSSHIDQLINFSSLLGKKFNPPTRTINRIEKKRGTLLQMSGTSDIIFCECRLIANKFDIVLDFRLLNQTSAPLTNIKLELNCVGKLELIDRAAPIKLQPDQSENLHLTVKVTSAEAGKVFGSISYEVESSIGIDQRFLPLAAITVSSADYMEPAIISLSDFRKKWEEFEWEKKTTIHNNYGSFTDFVNKICEVTKLMTISDIDPDLPFLTTNLYSRSFFGEEVLANVNVEMQNGIISGFFRLRTNTLSMAKSFSQLIESIE</sequence>
<dbReference type="Pfam" id="PF07718">
    <property type="entry name" value="Coatamer_beta_C"/>
    <property type="match status" value="1"/>
</dbReference>
<dbReference type="InterPro" id="IPR016024">
    <property type="entry name" value="ARM-type_fold"/>
</dbReference>
<feature type="domain" description="Coatomer beta subunit C-terminal" evidence="12">
    <location>
        <begin position="641"/>
        <end position="741"/>
    </location>
</feature>
<protein>
    <recommendedName>
        <fullName evidence="10">Coatomer subunit beta</fullName>
    </recommendedName>
    <alternativeName>
        <fullName evidence="10">Beta-coat protein</fullName>
    </alternativeName>
</protein>
<evidence type="ECO:0000256" key="9">
    <source>
        <dbReference type="ARBA" id="ARBA00023329"/>
    </source>
</evidence>
<evidence type="ECO:0000256" key="7">
    <source>
        <dbReference type="ARBA" id="ARBA00023034"/>
    </source>
</evidence>
<evidence type="ECO:0000256" key="8">
    <source>
        <dbReference type="ARBA" id="ARBA00023136"/>
    </source>
</evidence>
<dbReference type="Pfam" id="PF14806">
    <property type="entry name" value="Coatomer_b_Cpla"/>
    <property type="match status" value="1"/>
</dbReference>
<evidence type="ECO:0000256" key="2">
    <source>
        <dbReference type="ARBA" id="ARBA00022448"/>
    </source>
</evidence>
<gene>
    <name evidence="14" type="ORF">M9Y10_008245</name>
</gene>
<reference evidence="14 15" key="1">
    <citation type="submission" date="2024-04" db="EMBL/GenBank/DDBJ databases">
        <title>Tritrichomonas musculus Genome.</title>
        <authorList>
            <person name="Alves-Ferreira E."/>
            <person name="Grigg M."/>
            <person name="Lorenzi H."/>
            <person name="Galac M."/>
        </authorList>
    </citation>
    <scope>NUCLEOTIDE SEQUENCE [LARGE SCALE GENOMIC DNA]</scope>
    <source>
        <strain evidence="14 15">EAF2021</strain>
    </source>
</reference>
<name>A0ABR2IXM7_9EUKA</name>
<dbReference type="EMBL" id="JAPFFF010000014">
    <property type="protein sequence ID" value="KAK8870364.1"/>
    <property type="molecule type" value="Genomic_DNA"/>
</dbReference>
<keyword evidence="8 10" id="KW-0472">Membrane</keyword>
<dbReference type="Gene3D" id="1.25.10.10">
    <property type="entry name" value="Leucine-rich Repeat Variant"/>
    <property type="match status" value="1"/>
</dbReference>
<keyword evidence="7 10" id="KW-0333">Golgi apparatus</keyword>
<dbReference type="PANTHER" id="PTHR10635">
    <property type="entry name" value="COATOMER SUBUNIT BETA"/>
    <property type="match status" value="1"/>
</dbReference>
<organism evidence="14 15">
    <name type="scientific">Tritrichomonas musculus</name>
    <dbReference type="NCBI Taxonomy" id="1915356"/>
    <lineage>
        <taxon>Eukaryota</taxon>
        <taxon>Metamonada</taxon>
        <taxon>Parabasalia</taxon>
        <taxon>Tritrichomonadida</taxon>
        <taxon>Tritrichomonadidae</taxon>
        <taxon>Tritrichomonas</taxon>
    </lineage>
</organism>
<comment type="subcellular location">
    <subcellularLocation>
        <location evidence="10">Cytoplasm</location>
    </subcellularLocation>
    <subcellularLocation>
        <location evidence="1 10">Golgi apparatus membrane</location>
        <topology evidence="1 10">Peripheral membrane protein</topology>
        <orientation evidence="1 10">Cytoplasmic side</orientation>
    </subcellularLocation>
    <subcellularLocation>
        <location evidence="10">Cytoplasmic vesicle</location>
        <location evidence="10">COPI-coated vesicle membrane</location>
        <topology evidence="10">Peripheral membrane protein</topology>
        <orientation evidence="10">Cytoplasmic side</orientation>
    </subcellularLocation>
</comment>
<feature type="domain" description="Coatomer beta subunit appendage platform" evidence="13">
    <location>
        <begin position="749"/>
        <end position="870"/>
    </location>
</feature>
<dbReference type="InterPro" id="IPR011710">
    <property type="entry name" value="Coatomer_bsu_C"/>
</dbReference>
<keyword evidence="2 10" id="KW-0813">Transport</keyword>
<dbReference type="InterPro" id="IPR011989">
    <property type="entry name" value="ARM-like"/>
</dbReference>
<evidence type="ECO:0000256" key="1">
    <source>
        <dbReference type="ARBA" id="ARBA00004255"/>
    </source>
</evidence>
<evidence type="ECO:0000256" key="6">
    <source>
        <dbReference type="ARBA" id="ARBA00022927"/>
    </source>
</evidence>
<proteinExistence type="predicted"/>